<dbReference type="EMBL" id="KQ090270">
    <property type="protein sequence ID" value="KMS98057.1"/>
    <property type="molecule type" value="Genomic_DNA"/>
</dbReference>
<name>A0A0J8BDN0_BETVV</name>
<evidence type="ECO:0000256" key="1">
    <source>
        <dbReference type="SAM" id="MobiDB-lite"/>
    </source>
</evidence>
<dbReference type="AlphaFoldDB" id="A0A0J8BDN0"/>
<evidence type="ECO:0000313" key="3">
    <source>
        <dbReference type="Proteomes" id="UP000035740"/>
    </source>
</evidence>
<feature type="region of interest" description="Disordered" evidence="1">
    <location>
        <begin position="290"/>
        <end position="309"/>
    </location>
</feature>
<gene>
    <name evidence="2" type="ORF">BVRB_4g096140</name>
</gene>
<keyword evidence="3" id="KW-1185">Reference proteome</keyword>
<sequence length="324" mass="36341">MLVGSISPNVSFEIRVEDTVDDERPPRGRDRPSAAVGLAGGSRVPIIQENLDRPVTAGHLETVLNGFQTRMAAVMKEHIKINMLFFQVNPEREAAVPLKGRSQEGRLGTNRPPRPELTKPLSKGKQLAVSEQRRKMDWKLVVRPGDNIPPTGHNMETDAKEYLEAKRAAALQRSASGSTPYIKDPSLRALSKTAGRSHGPSAVQPRQEKTFIQPMVYMRQALANTSSNPVLKEYRREHIPTEGHQAARECYLTTLRPSSWKEKPEQPKAMEDEPAEKVKGHISKLKQEVEKAQMKRFPESKPPMLLPSKKRRCLAIKEVKNSSE</sequence>
<feature type="region of interest" description="Disordered" evidence="1">
    <location>
        <begin position="96"/>
        <end position="129"/>
    </location>
</feature>
<dbReference type="eggNOG" id="KOG0017">
    <property type="taxonomic scope" value="Eukaryota"/>
</dbReference>
<feature type="compositionally biased region" description="Basic and acidic residues" evidence="1">
    <location>
        <begin position="290"/>
        <end position="299"/>
    </location>
</feature>
<evidence type="ECO:0000313" key="2">
    <source>
        <dbReference type="EMBL" id="KMS98057.1"/>
    </source>
</evidence>
<accession>A0A0J8BDN0</accession>
<protein>
    <submittedName>
        <fullName evidence="2">Uncharacterized protein</fullName>
    </submittedName>
</protein>
<reference evidence="2 3" key="1">
    <citation type="journal article" date="2014" name="Nature">
        <title>The genome of the recently domesticated crop plant sugar beet (Beta vulgaris).</title>
        <authorList>
            <person name="Dohm J.C."/>
            <person name="Minoche A.E."/>
            <person name="Holtgrawe D."/>
            <person name="Capella-Gutierrez S."/>
            <person name="Zakrzewski F."/>
            <person name="Tafer H."/>
            <person name="Rupp O."/>
            <person name="Sorensen T.R."/>
            <person name="Stracke R."/>
            <person name="Reinhardt R."/>
            <person name="Goesmann A."/>
            <person name="Kraft T."/>
            <person name="Schulz B."/>
            <person name="Stadler P.F."/>
            <person name="Schmidt T."/>
            <person name="Gabaldon T."/>
            <person name="Lehrach H."/>
            <person name="Weisshaar B."/>
            <person name="Himmelbauer H."/>
        </authorList>
    </citation>
    <scope>NUCLEOTIDE SEQUENCE [LARGE SCALE GENOMIC DNA]</scope>
    <source>
        <tissue evidence="2">Taproot</tissue>
    </source>
</reference>
<feature type="region of interest" description="Disordered" evidence="1">
    <location>
        <begin position="173"/>
        <end position="206"/>
    </location>
</feature>
<dbReference type="Proteomes" id="UP000035740">
    <property type="component" value="Unassembled WGS sequence"/>
</dbReference>
<feature type="compositionally biased region" description="Basic and acidic residues" evidence="1">
    <location>
        <begin position="18"/>
        <end position="32"/>
    </location>
</feature>
<proteinExistence type="predicted"/>
<feature type="region of interest" description="Disordered" evidence="1">
    <location>
        <begin position="18"/>
        <end position="37"/>
    </location>
</feature>
<dbReference type="Gramene" id="KMS98057">
    <property type="protein sequence ID" value="KMS98057"/>
    <property type="gene ID" value="BVRB_4g096140"/>
</dbReference>
<organism evidence="2 3">
    <name type="scientific">Beta vulgaris subsp. vulgaris</name>
    <name type="common">Beet</name>
    <dbReference type="NCBI Taxonomy" id="3555"/>
    <lineage>
        <taxon>Eukaryota</taxon>
        <taxon>Viridiplantae</taxon>
        <taxon>Streptophyta</taxon>
        <taxon>Embryophyta</taxon>
        <taxon>Tracheophyta</taxon>
        <taxon>Spermatophyta</taxon>
        <taxon>Magnoliopsida</taxon>
        <taxon>eudicotyledons</taxon>
        <taxon>Gunneridae</taxon>
        <taxon>Pentapetalae</taxon>
        <taxon>Caryophyllales</taxon>
        <taxon>Chenopodiaceae</taxon>
        <taxon>Betoideae</taxon>
        <taxon>Beta</taxon>
    </lineage>
</organism>
<feature type="region of interest" description="Disordered" evidence="1">
    <location>
        <begin position="260"/>
        <end position="280"/>
    </location>
</feature>